<dbReference type="EMBL" id="DYXT01000008">
    <property type="protein sequence ID" value="HJE38341.1"/>
    <property type="molecule type" value="Genomic_DNA"/>
</dbReference>
<proteinExistence type="predicted"/>
<name>A0A4Q0U6Z1_9BACT</name>
<reference evidence="1" key="2">
    <citation type="submission" date="2021-09" db="EMBL/GenBank/DDBJ databases">
        <authorList>
            <person name="Gilroy R."/>
        </authorList>
    </citation>
    <scope>NUCLEOTIDE SEQUENCE</scope>
    <source>
        <strain evidence="1">4100</strain>
    </source>
</reference>
<comment type="caution">
    <text evidence="1">The sequence shown here is derived from an EMBL/GenBank/DDBJ whole genome shotgun (WGS) entry which is preliminary data.</text>
</comment>
<evidence type="ECO:0000313" key="1">
    <source>
        <dbReference type="EMBL" id="HJE38341.1"/>
    </source>
</evidence>
<organism evidence="1 2">
    <name type="scientific">Candidatus Amulumruptor caecigallinarius</name>
    <dbReference type="NCBI Taxonomy" id="2109911"/>
    <lineage>
        <taxon>Bacteria</taxon>
        <taxon>Pseudomonadati</taxon>
        <taxon>Bacteroidota</taxon>
        <taxon>Bacteroidia</taxon>
        <taxon>Bacteroidales</taxon>
        <taxon>Muribaculaceae</taxon>
        <taxon>Candidatus Amulumruptor</taxon>
    </lineage>
</organism>
<dbReference type="AlphaFoldDB" id="A0A4Q0U6Z1"/>
<sequence length="167" mass="17994">MSHKILVTLLAIMGYASLCSCEKTDDERIPTTNVNLSISQAAWIRYGIHGAFEHVYFIKSRGIPTGYPYVASDETGYAGVLFVTGGGGASDLKAYSPACPVERSPQTLIEISTDSDDHPIARCPDCGSTFDVFNYGTPLTGEAAERKFSLTPYTIHSTSAYPVVVTL</sequence>
<gene>
    <name evidence="1" type="ORF">K8V47_01050</name>
</gene>
<reference evidence="1" key="1">
    <citation type="journal article" date="2021" name="PeerJ">
        <title>Extensive microbial diversity within the chicken gut microbiome revealed by metagenomics and culture.</title>
        <authorList>
            <person name="Gilroy R."/>
            <person name="Ravi A."/>
            <person name="Getino M."/>
            <person name="Pursley I."/>
            <person name="Horton D.L."/>
            <person name="Alikhan N.F."/>
            <person name="Baker D."/>
            <person name="Gharbi K."/>
            <person name="Hall N."/>
            <person name="Watson M."/>
            <person name="Adriaenssens E.M."/>
            <person name="Foster-Nyarko E."/>
            <person name="Jarju S."/>
            <person name="Secka A."/>
            <person name="Antonio M."/>
            <person name="Oren A."/>
            <person name="Chaudhuri R.R."/>
            <person name="La Ragione R."/>
            <person name="Hildebrand F."/>
            <person name="Pallen M.J."/>
        </authorList>
    </citation>
    <scope>NUCLEOTIDE SEQUENCE</scope>
    <source>
        <strain evidence="1">4100</strain>
    </source>
</reference>
<protein>
    <submittedName>
        <fullName evidence="1">Uncharacterized protein</fullName>
    </submittedName>
</protein>
<dbReference type="PROSITE" id="PS51257">
    <property type="entry name" value="PROKAR_LIPOPROTEIN"/>
    <property type="match status" value="1"/>
</dbReference>
<evidence type="ECO:0000313" key="2">
    <source>
        <dbReference type="Proteomes" id="UP000711407"/>
    </source>
</evidence>
<dbReference type="Proteomes" id="UP000711407">
    <property type="component" value="Unassembled WGS sequence"/>
</dbReference>
<accession>A0A4Q0U6Z1</accession>